<dbReference type="AlphaFoldDB" id="A0A8X6NBY7"/>
<reference evidence="2" key="1">
    <citation type="submission" date="2020-08" db="EMBL/GenBank/DDBJ databases">
        <title>Multicomponent nature underlies the extraordinary mechanical properties of spider dragline silk.</title>
        <authorList>
            <person name="Kono N."/>
            <person name="Nakamura H."/>
            <person name="Mori M."/>
            <person name="Yoshida Y."/>
            <person name="Ohtoshi R."/>
            <person name="Malay A.D."/>
            <person name="Moran D.A.P."/>
            <person name="Tomita M."/>
            <person name="Numata K."/>
            <person name="Arakawa K."/>
        </authorList>
    </citation>
    <scope>NUCLEOTIDE SEQUENCE</scope>
</reference>
<keyword evidence="1" id="KW-0175">Coiled coil</keyword>
<evidence type="ECO:0000256" key="1">
    <source>
        <dbReference type="SAM" id="Coils"/>
    </source>
</evidence>
<organism evidence="2 3">
    <name type="scientific">Nephila pilipes</name>
    <name type="common">Giant wood spider</name>
    <name type="synonym">Nephila maculata</name>
    <dbReference type="NCBI Taxonomy" id="299642"/>
    <lineage>
        <taxon>Eukaryota</taxon>
        <taxon>Metazoa</taxon>
        <taxon>Ecdysozoa</taxon>
        <taxon>Arthropoda</taxon>
        <taxon>Chelicerata</taxon>
        <taxon>Arachnida</taxon>
        <taxon>Araneae</taxon>
        <taxon>Araneomorphae</taxon>
        <taxon>Entelegynae</taxon>
        <taxon>Araneoidea</taxon>
        <taxon>Nephilidae</taxon>
        <taxon>Nephila</taxon>
    </lineage>
</organism>
<proteinExistence type="predicted"/>
<accession>A0A8X6NBY7</accession>
<sequence>MSSSEVSHTLPKRKVLRKRRKKIRIPDSTISDISAWLEEIDKEIFGEDVDKPAEQILDLGEEVAKYYESSRKRISEIISDYEMQLRVANQEISDLNEHVANLEAELVAAQEKIRHLERGAFQGDLEESITEEQFMANVVDLENVIRYALDEKNRKSPRMNWISGCNCSKPQVSFIFNDKDTGLRFLLDSGSDISQICVTQHTTTVNDFHYLSELHGNSC</sequence>
<feature type="coiled-coil region" evidence="1">
    <location>
        <begin position="78"/>
        <end position="119"/>
    </location>
</feature>
<evidence type="ECO:0008006" key="4">
    <source>
        <dbReference type="Google" id="ProtNLM"/>
    </source>
</evidence>
<comment type="caution">
    <text evidence="2">The sequence shown here is derived from an EMBL/GenBank/DDBJ whole genome shotgun (WGS) entry which is preliminary data.</text>
</comment>
<evidence type="ECO:0000313" key="3">
    <source>
        <dbReference type="Proteomes" id="UP000887013"/>
    </source>
</evidence>
<protein>
    <recommendedName>
        <fullName evidence="4">Peptidase A2 domain-containing protein</fullName>
    </recommendedName>
</protein>
<keyword evidence="3" id="KW-1185">Reference proteome</keyword>
<evidence type="ECO:0000313" key="2">
    <source>
        <dbReference type="EMBL" id="GFT06735.1"/>
    </source>
</evidence>
<gene>
    <name evidence="2" type="ORF">NPIL_509961</name>
</gene>
<name>A0A8X6NBY7_NEPPI</name>
<dbReference type="Proteomes" id="UP000887013">
    <property type="component" value="Unassembled WGS sequence"/>
</dbReference>
<dbReference type="EMBL" id="BMAW01056636">
    <property type="protein sequence ID" value="GFT06735.1"/>
    <property type="molecule type" value="Genomic_DNA"/>
</dbReference>